<feature type="compositionally biased region" description="Polar residues" evidence="1">
    <location>
        <begin position="15"/>
        <end position="32"/>
    </location>
</feature>
<proteinExistence type="predicted"/>
<dbReference type="Proteomes" id="UP001054889">
    <property type="component" value="Unassembled WGS sequence"/>
</dbReference>
<comment type="caution">
    <text evidence="2">The sequence shown here is derived from an EMBL/GenBank/DDBJ whole genome shotgun (WGS) entry which is preliminary data.</text>
</comment>
<organism evidence="2 3">
    <name type="scientific">Eleusine coracana subsp. coracana</name>
    <dbReference type="NCBI Taxonomy" id="191504"/>
    <lineage>
        <taxon>Eukaryota</taxon>
        <taxon>Viridiplantae</taxon>
        <taxon>Streptophyta</taxon>
        <taxon>Embryophyta</taxon>
        <taxon>Tracheophyta</taxon>
        <taxon>Spermatophyta</taxon>
        <taxon>Magnoliopsida</taxon>
        <taxon>Liliopsida</taxon>
        <taxon>Poales</taxon>
        <taxon>Poaceae</taxon>
        <taxon>PACMAD clade</taxon>
        <taxon>Chloridoideae</taxon>
        <taxon>Cynodonteae</taxon>
        <taxon>Eleusininae</taxon>
        <taxon>Eleusine</taxon>
    </lineage>
</organism>
<gene>
    <name evidence="2" type="primary">ga21108</name>
    <name evidence="2" type="ORF">PR202_ga21108</name>
</gene>
<feature type="region of interest" description="Disordered" evidence="1">
    <location>
        <begin position="1"/>
        <end position="32"/>
    </location>
</feature>
<dbReference type="AlphaFoldDB" id="A0AAV5CZP1"/>
<accession>A0AAV5CZP1</accession>
<keyword evidence="3" id="KW-1185">Reference proteome</keyword>
<dbReference type="EMBL" id="BQKI01000010">
    <property type="protein sequence ID" value="GJN03641.1"/>
    <property type="molecule type" value="Genomic_DNA"/>
</dbReference>
<protein>
    <submittedName>
        <fullName evidence="2">Uncharacterized protein</fullName>
    </submittedName>
</protein>
<reference evidence="2" key="2">
    <citation type="submission" date="2021-12" db="EMBL/GenBank/DDBJ databases">
        <title>Resequencing data analysis of finger millet.</title>
        <authorList>
            <person name="Hatakeyama M."/>
            <person name="Aluri S."/>
            <person name="Balachadran M.T."/>
            <person name="Sivarajan S.R."/>
            <person name="Poveda L."/>
            <person name="Shimizu-Inatsugi R."/>
            <person name="Schlapbach R."/>
            <person name="Sreeman S.M."/>
            <person name="Shimizu K.K."/>
        </authorList>
    </citation>
    <scope>NUCLEOTIDE SEQUENCE</scope>
</reference>
<name>A0AAV5CZP1_ELECO</name>
<reference evidence="2" key="1">
    <citation type="journal article" date="2018" name="DNA Res.">
        <title>Multiple hybrid de novo genome assembly of finger millet, an orphan allotetraploid crop.</title>
        <authorList>
            <person name="Hatakeyama M."/>
            <person name="Aluri S."/>
            <person name="Balachadran M.T."/>
            <person name="Sivarajan S.R."/>
            <person name="Patrignani A."/>
            <person name="Gruter S."/>
            <person name="Poveda L."/>
            <person name="Shimizu-Inatsugi R."/>
            <person name="Baeten J."/>
            <person name="Francoijs K.J."/>
            <person name="Nataraja K.N."/>
            <person name="Reddy Y.A.N."/>
            <person name="Phadnis S."/>
            <person name="Ravikumar R.L."/>
            <person name="Schlapbach R."/>
            <person name="Sreeman S.M."/>
            <person name="Shimizu K.K."/>
        </authorList>
    </citation>
    <scope>NUCLEOTIDE SEQUENCE</scope>
</reference>
<evidence type="ECO:0000256" key="1">
    <source>
        <dbReference type="SAM" id="MobiDB-lite"/>
    </source>
</evidence>
<evidence type="ECO:0000313" key="3">
    <source>
        <dbReference type="Proteomes" id="UP001054889"/>
    </source>
</evidence>
<evidence type="ECO:0000313" key="2">
    <source>
        <dbReference type="EMBL" id="GJN03641.1"/>
    </source>
</evidence>
<sequence length="132" mass="13986">MTPFCPCTTPPEALPTSSARCPVTSSSSRIPNPKTSVFSDDCPVERYSGAMCPTVPRTAVVTCESPWSSSLASPKSPTTASWCSSSSTLAAFTSRWMIFGSHCSCRYSSPRAAPTAMRFRVDQSSAGFPATV</sequence>